<keyword evidence="2" id="KW-0812">Transmembrane</keyword>
<feature type="non-terminal residue" evidence="3">
    <location>
        <position position="1"/>
    </location>
</feature>
<feature type="region of interest" description="Disordered" evidence="1">
    <location>
        <begin position="1"/>
        <end position="24"/>
    </location>
</feature>
<keyword evidence="4" id="KW-1185">Reference proteome</keyword>
<evidence type="ECO:0000256" key="2">
    <source>
        <dbReference type="SAM" id="Phobius"/>
    </source>
</evidence>
<dbReference type="EMBL" id="JACVVK020000030">
    <property type="protein sequence ID" value="KAK7501737.1"/>
    <property type="molecule type" value="Genomic_DNA"/>
</dbReference>
<organism evidence="3 4">
    <name type="scientific">Batillaria attramentaria</name>
    <dbReference type="NCBI Taxonomy" id="370345"/>
    <lineage>
        <taxon>Eukaryota</taxon>
        <taxon>Metazoa</taxon>
        <taxon>Spiralia</taxon>
        <taxon>Lophotrochozoa</taxon>
        <taxon>Mollusca</taxon>
        <taxon>Gastropoda</taxon>
        <taxon>Caenogastropoda</taxon>
        <taxon>Sorbeoconcha</taxon>
        <taxon>Cerithioidea</taxon>
        <taxon>Batillariidae</taxon>
        <taxon>Batillaria</taxon>
    </lineage>
</organism>
<evidence type="ECO:0000256" key="1">
    <source>
        <dbReference type="SAM" id="MobiDB-lite"/>
    </source>
</evidence>
<feature type="transmembrane region" description="Helical" evidence="2">
    <location>
        <begin position="194"/>
        <end position="212"/>
    </location>
</feature>
<feature type="transmembrane region" description="Helical" evidence="2">
    <location>
        <begin position="287"/>
        <end position="309"/>
    </location>
</feature>
<feature type="transmembrane region" description="Helical" evidence="2">
    <location>
        <begin position="233"/>
        <end position="250"/>
    </location>
</feature>
<reference evidence="3 4" key="1">
    <citation type="journal article" date="2023" name="Sci. Data">
        <title>Genome assembly of the Korean intertidal mud-creeper Batillaria attramentaria.</title>
        <authorList>
            <person name="Patra A.K."/>
            <person name="Ho P.T."/>
            <person name="Jun S."/>
            <person name="Lee S.J."/>
            <person name="Kim Y."/>
            <person name="Won Y.J."/>
        </authorList>
    </citation>
    <scope>NUCLEOTIDE SEQUENCE [LARGE SCALE GENOMIC DNA]</scope>
    <source>
        <strain evidence="3">Wonlab-2016</strain>
    </source>
</reference>
<accession>A0ABD0LQK6</accession>
<dbReference type="Proteomes" id="UP001519460">
    <property type="component" value="Unassembled WGS sequence"/>
</dbReference>
<name>A0ABD0LQK6_9CAEN</name>
<comment type="caution">
    <text evidence="3">The sequence shown here is derived from an EMBL/GenBank/DDBJ whole genome shotgun (WGS) entry which is preliminary data.</text>
</comment>
<dbReference type="AlphaFoldDB" id="A0ABD0LQK6"/>
<gene>
    <name evidence="3" type="ORF">BaRGS_00007168</name>
</gene>
<evidence type="ECO:0000313" key="4">
    <source>
        <dbReference type="Proteomes" id="UP001519460"/>
    </source>
</evidence>
<sequence length="430" mass="47456">RAPTDDRSSHFRISRRHSAAQSVPAGSLSALYPTGLFTVTSEEDPPANGQCCFVEPNNKSGDIPCSKTVGDAAGKYRHLKHRWQKVPNNEEEVMKPSNMRAGVGVESSGQHLTVSGFRQNVHMNCARLYGVMVFANFAAYYRADVAGGMGVFGTIKSGMGGSPSILMIIVLGVADQLWGDNIFNCPCGTQFSRVLFTLPFLVVPPIIIITVDTPWRFVRTSFKCDMTLRCCRWIYRPIIIAVIWMVFSLLQPKFGSCMFTVESCACSEQEKADGCTEEDTAGKEKAAFTRVVAACIILGVGVLVFLVGLEDTVLAMELKTKTISKLRSKGLLRSSKQLAALTPEQLANMKSISAGQIEILRRFPQERLLMQTLVVMGLTPESVVKLREQGIADDRLADKLKNDDYKHIASVITKRQLKILRDLPKKWGNV</sequence>
<proteinExistence type="predicted"/>
<evidence type="ECO:0000313" key="3">
    <source>
        <dbReference type="EMBL" id="KAK7501737.1"/>
    </source>
</evidence>
<keyword evidence="2" id="KW-0472">Membrane</keyword>
<protein>
    <submittedName>
        <fullName evidence="3">Uncharacterized protein</fullName>
    </submittedName>
</protein>
<keyword evidence="2" id="KW-1133">Transmembrane helix</keyword>